<dbReference type="Pfam" id="PF04343">
    <property type="entry name" value="DUF488"/>
    <property type="match status" value="1"/>
</dbReference>
<dbReference type="InterPro" id="IPR014519">
    <property type="entry name" value="UCP024492"/>
</dbReference>
<dbReference type="Proteomes" id="UP000249134">
    <property type="component" value="Chromosome 1"/>
</dbReference>
<reference evidence="1 2" key="1">
    <citation type="submission" date="2018-06" db="EMBL/GenBank/DDBJ databases">
        <authorList>
            <consortium name="Pathogen Informatics"/>
            <person name="Doyle S."/>
        </authorList>
    </citation>
    <scope>NUCLEOTIDE SEQUENCE [LARGE SCALE GENOMIC DNA]</scope>
    <source>
        <strain evidence="1 2">NCTC4824</strain>
    </source>
</reference>
<name>A0A2X4VNS1_LEDLE</name>
<accession>A0A2X4VNS1</accession>
<dbReference type="PANTHER" id="PTHR39337">
    <property type="entry name" value="BLR5642 PROTEIN"/>
    <property type="match status" value="1"/>
</dbReference>
<dbReference type="InterPro" id="IPR007438">
    <property type="entry name" value="DUF488"/>
</dbReference>
<protein>
    <submittedName>
        <fullName evidence="1">Uncharacterized conserved protein</fullName>
    </submittedName>
</protein>
<keyword evidence="2" id="KW-1185">Reference proteome</keyword>
<gene>
    <name evidence="1" type="ORF">NCTC4824_00525</name>
</gene>
<proteinExistence type="predicted"/>
<sequence>MEIFTIGHSTHSKEAFTSMLKSFDIQLLADVRAFPGSRKFPQFSQDHLPNWLQVENIDYQHFKKLGGRRPKSQEVDPALNGGWRNRSFHNYADYTLSDSFAEGIEKLIEEAVEKPVAYCCAERHPARCHRLLISNWLTANGWDVHHIIDGPKGKIDVVKHELGQWGATPLVQKDKVIYPETN</sequence>
<dbReference type="PIRSF" id="PIRSF024492">
    <property type="entry name" value="UCP024492"/>
    <property type="match status" value="1"/>
</dbReference>
<dbReference type="RefSeq" id="WP_066142828.1">
    <property type="nucleotide sequence ID" value="NZ_CBCSGM010000002.1"/>
</dbReference>
<dbReference type="EMBL" id="LS483476">
    <property type="protein sequence ID" value="SQI52643.1"/>
    <property type="molecule type" value="Genomic_DNA"/>
</dbReference>
<organism evidence="1 2">
    <name type="scientific">Lederbergia lenta</name>
    <name type="common">Bacillus lentus</name>
    <dbReference type="NCBI Taxonomy" id="1467"/>
    <lineage>
        <taxon>Bacteria</taxon>
        <taxon>Bacillati</taxon>
        <taxon>Bacillota</taxon>
        <taxon>Bacilli</taxon>
        <taxon>Bacillales</taxon>
        <taxon>Bacillaceae</taxon>
        <taxon>Lederbergia</taxon>
    </lineage>
</organism>
<evidence type="ECO:0000313" key="1">
    <source>
        <dbReference type="EMBL" id="SQI52643.1"/>
    </source>
</evidence>
<dbReference type="STRING" id="1348624.GCA_001591545_02683"/>
<dbReference type="AlphaFoldDB" id="A0A2X4VNS1"/>
<evidence type="ECO:0000313" key="2">
    <source>
        <dbReference type="Proteomes" id="UP000249134"/>
    </source>
</evidence>
<dbReference type="PANTHER" id="PTHR39337:SF1">
    <property type="entry name" value="BLR5642 PROTEIN"/>
    <property type="match status" value="1"/>
</dbReference>
<dbReference type="KEGG" id="blen:NCTC4824_00525"/>